<dbReference type="HOGENOM" id="CLU_1213400_0_0_6"/>
<reference evidence="2 3" key="1">
    <citation type="journal article" date="2014" name="ISME J.">
        <title>Ecophysiology of Thioploca ingrica as revealed by the complete genome sequence supplemented with proteomic evidence.</title>
        <authorList>
            <person name="Kojima H."/>
            <person name="Ogura Y."/>
            <person name="Yamamoto N."/>
            <person name="Togashi T."/>
            <person name="Mori H."/>
            <person name="Watanabe T."/>
            <person name="Nemoto F."/>
            <person name="Kurokawa K."/>
            <person name="Hayashi T."/>
            <person name="Fukui M."/>
        </authorList>
    </citation>
    <scope>NUCLEOTIDE SEQUENCE [LARGE SCALE GENOMIC DNA]</scope>
</reference>
<dbReference type="KEGG" id="tig:THII_2583"/>
<evidence type="ECO:0000313" key="2">
    <source>
        <dbReference type="EMBL" id="BAP56880.1"/>
    </source>
</evidence>
<accession>A0A090ANE8</accession>
<dbReference type="EMBL" id="AP014633">
    <property type="protein sequence ID" value="BAP56880.1"/>
    <property type="molecule type" value="Genomic_DNA"/>
</dbReference>
<dbReference type="Gene3D" id="3.40.630.40">
    <property type="entry name" value="Zn-dependent exopeptidases"/>
    <property type="match status" value="1"/>
</dbReference>
<name>A0A090ANE8_9GAMM</name>
<dbReference type="GO" id="GO:0008745">
    <property type="term" value="F:N-acetylmuramoyl-L-alanine amidase activity"/>
    <property type="evidence" value="ECO:0007669"/>
    <property type="project" value="InterPro"/>
</dbReference>
<gene>
    <name evidence="2" type="ORF">THII_2583</name>
</gene>
<sequence>MYQVRFYKGDYQWRQKQANQDKCVAYVEHHFNASPNLQSDYTVVITSYNASELSKNWGKSYALRISKEFSVPLGGKGGLLIGGYNGRGDGNLKYTYMPAILLEPLFASNPIHAGWIRSAEGQDKLAKMLADSIIEFFPDGSLIGFSVGHKYKTSRPSDRGAPLSGGGTEADYAEIVMEKAKSLLEKYSPSAVPPPPVIPTVPTNDVRVIKDGKELWVYTDIDEDDELTWDTDNRVLYISSQST</sequence>
<dbReference type="InterPro" id="IPR002508">
    <property type="entry name" value="MurNAc-LAA_cat"/>
</dbReference>
<dbReference type="GO" id="GO:0009253">
    <property type="term" value="P:peptidoglycan catabolic process"/>
    <property type="evidence" value="ECO:0007669"/>
    <property type="project" value="InterPro"/>
</dbReference>
<dbReference type="SUPFAM" id="SSF53187">
    <property type="entry name" value="Zn-dependent exopeptidases"/>
    <property type="match status" value="1"/>
</dbReference>
<dbReference type="STRING" id="40754.THII_2583"/>
<keyword evidence="2" id="KW-0378">Hydrolase</keyword>
<dbReference type="SMART" id="SM00646">
    <property type="entry name" value="Ami_3"/>
    <property type="match status" value="1"/>
</dbReference>
<organism evidence="2 3">
    <name type="scientific">Thioploca ingrica</name>
    <dbReference type="NCBI Taxonomy" id="40754"/>
    <lineage>
        <taxon>Bacteria</taxon>
        <taxon>Pseudomonadati</taxon>
        <taxon>Pseudomonadota</taxon>
        <taxon>Gammaproteobacteria</taxon>
        <taxon>Thiotrichales</taxon>
        <taxon>Thiotrichaceae</taxon>
        <taxon>Thioploca</taxon>
    </lineage>
</organism>
<keyword evidence="3" id="KW-1185">Reference proteome</keyword>
<dbReference type="Proteomes" id="UP000031623">
    <property type="component" value="Chromosome"/>
</dbReference>
<dbReference type="Pfam" id="PF01520">
    <property type="entry name" value="Amidase_3"/>
    <property type="match status" value="1"/>
</dbReference>
<protein>
    <submittedName>
        <fullName evidence="2">Cell wall hydrolase/autolysin</fullName>
    </submittedName>
</protein>
<dbReference type="AlphaFoldDB" id="A0A090ANE8"/>
<dbReference type="OrthoDB" id="5497084at2"/>
<proteinExistence type="predicted"/>
<evidence type="ECO:0000313" key="3">
    <source>
        <dbReference type="Proteomes" id="UP000031623"/>
    </source>
</evidence>
<feature type="domain" description="MurNAc-LAA" evidence="1">
    <location>
        <begin position="15"/>
        <end position="134"/>
    </location>
</feature>
<evidence type="ECO:0000259" key="1">
    <source>
        <dbReference type="SMART" id="SM00646"/>
    </source>
</evidence>